<keyword evidence="16" id="KW-1185">Reference proteome</keyword>
<keyword evidence="7" id="KW-0547">Nucleotide-binding</keyword>
<evidence type="ECO:0000256" key="3">
    <source>
        <dbReference type="ARBA" id="ARBA00012438"/>
    </source>
</evidence>
<evidence type="ECO:0000256" key="7">
    <source>
        <dbReference type="ARBA" id="ARBA00022741"/>
    </source>
</evidence>
<dbReference type="GO" id="GO:0005524">
    <property type="term" value="F:ATP binding"/>
    <property type="evidence" value="ECO:0007669"/>
    <property type="project" value="UniProtKB-KW"/>
</dbReference>
<dbReference type="Pfam" id="PF00512">
    <property type="entry name" value="HisKA"/>
    <property type="match status" value="1"/>
</dbReference>
<protein>
    <recommendedName>
        <fullName evidence="3">histidine kinase</fullName>
        <ecNumber evidence="3">2.7.13.3</ecNumber>
    </recommendedName>
</protein>
<evidence type="ECO:0000259" key="13">
    <source>
        <dbReference type="PROSITE" id="PS50109"/>
    </source>
</evidence>
<accession>A0A6C0GPU6</accession>
<dbReference type="PROSITE" id="PS50109">
    <property type="entry name" value="HIS_KIN"/>
    <property type="match status" value="1"/>
</dbReference>
<keyword evidence="4" id="KW-1003">Cell membrane</keyword>
<name>A0A6C0GPU6_9BACT</name>
<dbReference type="CDD" id="cd17546">
    <property type="entry name" value="REC_hyHK_CKI1_RcsC-like"/>
    <property type="match status" value="1"/>
</dbReference>
<dbReference type="Gene3D" id="1.10.287.130">
    <property type="match status" value="1"/>
</dbReference>
<dbReference type="SMART" id="SM00388">
    <property type="entry name" value="HisKA"/>
    <property type="match status" value="1"/>
</dbReference>
<feature type="modified residue" description="4-aspartylphosphate" evidence="12">
    <location>
        <position position="457"/>
    </location>
</feature>
<dbReference type="InterPro" id="IPR036641">
    <property type="entry name" value="HPT_dom_sf"/>
</dbReference>
<dbReference type="PRINTS" id="PR00344">
    <property type="entry name" value="BCTRLSENSOR"/>
</dbReference>
<evidence type="ECO:0000256" key="10">
    <source>
        <dbReference type="ARBA" id="ARBA00023012"/>
    </source>
</evidence>
<feature type="domain" description="Response regulatory" evidence="14">
    <location>
        <begin position="408"/>
        <end position="525"/>
    </location>
</feature>
<dbReference type="CDD" id="cd00082">
    <property type="entry name" value="HisKA"/>
    <property type="match status" value="1"/>
</dbReference>
<keyword evidence="10" id="KW-0902">Two-component regulatory system</keyword>
<keyword evidence="6" id="KW-0812">Transmembrane</keyword>
<dbReference type="Pfam" id="PF02518">
    <property type="entry name" value="HATPase_c"/>
    <property type="match status" value="1"/>
</dbReference>
<dbReference type="InterPro" id="IPR001789">
    <property type="entry name" value="Sig_transdc_resp-reg_receiver"/>
</dbReference>
<dbReference type="SUPFAM" id="SSF47384">
    <property type="entry name" value="Homodimeric domain of signal transducing histidine kinase"/>
    <property type="match status" value="1"/>
</dbReference>
<dbReference type="FunFam" id="3.30.565.10:FF:000010">
    <property type="entry name" value="Sensor histidine kinase RcsC"/>
    <property type="match status" value="1"/>
</dbReference>
<evidence type="ECO:0000259" key="14">
    <source>
        <dbReference type="PROSITE" id="PS50110"/>
    </source>
</evidence>
<dbReference type="RefSeq" id="WP_162445847.1">
    <property type="nucleotide sequence ID" value="NZ_CP048222.1"/>
</dbReference>
<dbReference type="Gene3D" id="3.30.565.10">
    <property type="entry name" value="Histidine kinase-like ATPase, C-terminal domain"/>
    <property type="match status" value="1"/>
</dbReference>
<dbReference type="Proteomes" id="UP000480178">
    <property type="component" value="Chromosome"/>
</dbReference>
<evidence type="ECO:0000256" key="2">
    <source>
        <dbReference type="ARBA" id="ARBA00004651"/>
    </source>
</evidence>
<feature type="domain" description="Histidine kinase" evidence="13">
    <location>
        <begin position="163"/>
        <end position="384"/>
    </location>
</feature>
<dbReference type="Gene3D" id="1.20.120.160">
    <property type="entry name" value="HPT domain"/>
    <property type="match status" value="1"/>
</dbReference>
<dbReference type="KEGG" id="rhoz:GXP67_26060"/>
<dbReference type="CDD" id="cd16922">
    <property type="entry name" value="HATPase_EvgS-ArcB-TorS-like"/>
    <property type="match status" value="1"/>
</dbReference>
<dbReference type="PANTHER" id="PTHR45339">
    <property type="entry name" value="HYBRID SIGNAL TRANSDUCTION HISTIDINE KINASE J"/>
    <property type="match status" value="1"/>
</dbReference>
<evidence type="ECO:0000256" key="12">
    <source>
        <dbReference type="PROSITE-ProRule" id="PRU00169"/>
    </source>
</evidence>
<evidence type="ECO:0000256" key="11">
    <source>
        <dbReference type="ARBA" id="ARBA00023136"/>
    </source>
</evidence>
<dbReference type="InterPro" id="IPR036890">
    <property type="entry name" value="HATPase_C_sf"/>
</dbReference>
<dbReference type="Pfam" id="PF00072">
    <property type="entry name" value="Response_reg"/>
    <property type="match status" value="1"/>
</dbReference>
<dbReference type="InterPro" id="IPR003594">
    <property type="entry name" value="HATPase_dom"/>
</dbReference>
<comment type="catalytic activity">
    <reaction evidence="1">
        <text>ATP + protein L-histidine = ADP + protein N-phospho-L-histidine.</text>
        <dbReference type="EC" id="2.7.13.3"/>
    </reaction>
</comment>
<evidence type="ECO:0000256" key="6">
    <source>
        <dbReference type="ARBA" id="ARBA00022692"/>
    </source>
</evidence>
<keyword evidence="5 12" id="KW-0597">Phosphoprotein</keyword>
<dbReference type="InterPro" id="IPR036097">
    <property type="entry name" value="HisK_dim/P_sf"/>
</dbReference>
<dbReference type="InterPro" id="IPR011006">
    <property type="entry name" value="CheY-like_superfamily"/>
</dbReference>
<evidence type="ECO:0000256" key="8">
    <source>
        <dbReference type="ARBA" id="ARBA00022840"/>
    </source>
</evidence>
<keyword evidence="11" id="KW-0472">Membrane</keyword>
<dbReference type="SUPFAM" id="SSF55874">
    <property type="entry name" value="ATPase domain of HSP90 chaperone/DNA topoisomerase II/histidine kinase"/>
    <property type="match status" value="1"/>
</dbReference>
<keyword evidence="8" id="KW-0067">ATP-binding</keyword>
<dbReference type="GO" id="GO:0005886">
    <property type="term" value="C:plasma membrane"/>
    <property type="evidence" value="ECO:0007669"/>
    <property type="project" value="UniProtKB-SubCell"/>
</dbReference>
<keyword evidence="9" id="KW-1133">Transmembrane helix</keyword>
<dbReference type="SMART" id="SM00448">
    <property type="entry name" value="REC"/>
    <property type="match status" value="1"/>
</dbReference>
<comment type="subcellular location">
    <subcellularLocation>
        <location evidence="2">Cell membrane</location>
        <topology evidence="2">Multi-pass membrane protein</topology>
    </subcellularLocation>
</comment>
<dbReference type="GO" id="GO:0000155">
    <property type="term" value="F:phosphorelay sensor kinase activity"/>
    <property type="evidence" value="ECO:0007669"/>
    <property type="project" value="InterPro"/>
</dbReference>
<dbReference type="InterPro" id="IPR005467">
    <property type="entry name" value="His_kinase_dom"/>
</dbReference>
<dbReference type="SUPFAM" id="SSF47226">
    <property type="entry name" value="Histidine-containing phosphotransfer domain, HPT domain"/>
    <property type="match status" value="1"/>
</dbReference>
<evidence type="ECO:0000256" key="5">
    <source>
        <dbReference type="ARBA" id="ARBA00022553"/>
    </source>
</evidence>
<evidence type="ECO:0000256" key="9">
    <source>
        <dbReference type="ARBA" id="ARBA00022989"/>
    </source>
</evidence>
<organism evidence="15 16">
    <name type="scientific">Rhodocytophaga rosea</name>
    <dbReference type="NCBI Taxonomy" id="2704465"/>
    <lineage>
        <taxon>Bacteria</taxon>
        <taxon>Pseudomonadati</taxon>
        <taxon>Bacteroidota</taxon>
        <taxon>Cytophagia</taxon>
        <taxon>Cytophagales</taxon>
        <taxon>Rhodocytophagaceae</taxon>
        <taxon>Rhodocytophaga</taxon>
    </lineage>
</organism>
<dbReference type="EC" id="2.7.13.3" evidence="3"/>
<dbReference type="PROSITE" id="PS50110">
    <property type="entry name" value="RESPONSE_REGULATORY"/>
    <property type="match status" value="1"/>
</dbReference>
<dbReference type="AlphaFoldDB" id="A0A6C0GPU6"/>
<sequence>MIQILQRNRTISETPVTPANEVLNSLPFACYAADIHTNTILYSNYLFCKLWQLENLENALQKGKVTHSELITHLSKQLIPQQTFTLTNQLVFENGRLSAEDELLLSNDRVIRRITSRLASGNPHQFLYTFEDITDRKIQEQALIKGKQDAEESGLAKQQFLSAMSHEIRTPMNAVIGMTHLLMQENPRPDQLDNLKTLKFSSENLLVLINDILDLSKIEAGKMIFEETAFDLKELVYNIKNSLNYKADEKGIRLHIRLDPTLPKLMVGDPVRLSQVLNNLISNAIKFTEKGGVTIDIMLESEDIETLKLNFAIIDTGIGISKDKLDYIFESFTQENTDITRRFGGTGLGLAITKRLLQLQNSQIYVESSVGKGSVFYFTLGFKRSLKEEIETVHEAVDYAGTDLGHVKLLLVEDNEINQIVATKFLKQLNIKPDYASNGKLAIDKASIKAYDIILMDLQMPEMGGYEATRAIRNLGDKNAHIPIIAVTAGVILDTHNRAMAAGITDFTAKPINPNELYQKILKYIRLNGIEVKSTAQKQLPMPEKHPVATLQLNYEGLLEVCAGDQEAQYQMLNLSIHSFRQFKTNYQNALSTKNEAQLESAAHYMKTLFHMLNAKALIDEIEHARKLLANPSSLPQLFEESVLQMSGFCNTIVADLEIMLHKRISA</sequence>
<reference evidence="15 16" key="1">
    <citation type="submission" date="2020-01" db="EMBL/GenBank/DDBJ databases">
        <authorList>
            <person name="Kim M.K."/>
        </authorList>
    </citation>
    <scope>NUCLEOTIDE SEQUENCE [LARGE SCALE GENOMIC DNA]</scope>
    <source>
        <strain evidence="15 16">172606-1</strain>
    </source>
</reference>
<dbReference type="SMART" id="SM00387">
    <property type="entry name" value="HATPase_c"/>
    <property type="match status" value="1"/>
</dbReference>
<evidence type="ECO:0000256" key="1">
    <source>
        <dbReference type="ARBA" id="ARBA00000085"/>
    </source>
</evidence>
<dbReference type="EMBL" id="CP048222">
    <property type="protein sequence ID" value="QHT69864.1"/>
    <property type="molecule type" value="Genomic_DNA"/>
</dbReference>
<evidence type="ECO:0000313" key="16">
    <source>
        <dbReference type="Proteomes" id="UP000480178"/>
    </source>
</evidence>
<dbReference type="InterPro" id="IPR003661">
    <property type="entry name" value="HisK_dim/P_dom"/>
</dbReference>
<dbReference type="PANTHER" id="PTHR45339:SF1">
    <property type="entry name" value="HYBRID SIGNAL TRANSDUCTION HISTIDINE KINASE J"/>
    <property type="match status" value="1"/>
</dbReference>
<dbReference type="SUPFAM" id="SSF52172">
    <property type="entry name" value="CheY-like"/>
    <property type="match status" value="1"/>
</dbReference>
<evidence type="ECO:0000313" key="15">
    <source>
        <dbReference type="EMBL" id="QHT69864.1"/>
    </source>
</evidence>
<dbReference type="InterPro" id="IPR004358">
    <property type="entry name" value="Sig_transdc_His_kin-like_C"/>
</dbReference>
<gene>
    <name evidence="15" type="ORF">GXP67_26060</name>
</gene>
<dbReference type="Gene3D" id="3.40.50.2300">
    <property type="match status" value="1"/>
</dbReference>
<proteinExistence type="predicted"/>
<evidence type="ECO:0000256" key="4">
    <source>
        <dbReference type="ARBA" id="ARBA00022475"/>
    </source>
</evidence>